<dbReference type="AlphaFoldDB" id="A0A3S2UIY8"/>
<dbReference type="Gene3D" id="3.40.50.720">
    <property type="entry name" value="NAD(P)-binding Rossmann-like Domain"/>
    <property type="match status" value="1"/>
</dbReference>
<comment type="caution">
    <text evidence="13">The sequence shown here is derived from an EMBL/GenBank/DDBJ whole genome shotgun (WGS) entry which is preliminary data.</text>
</comment>
<name>A0A3S2UIY8_9BURK</name>
<feature type="domain" description="Ketopantoate reductase N-terminal" evidence="11">
    <location>
        <begin position="8"/>
        <end position="150"/>
    </location>
</feature>
<gene>
    <name evidence="13" type="ORF">EOD73_02620</name>
</gene>
<dbReference type="InterPro" id="IPR013752">
    <property type="entry name" value="KPA_reductase"/>
</dbReference>
<evidence type="ECO:0000256" key="8">
    <source>
        <dbReference type="ARBA" id="ARBA00032024"/>
    </source>
</evidence>
<dbReference type="InterPro" id="IPR050838">
    <property type="entry name" value="Ketopantoate_reductase"/>
</dbReference>
<evidence type="ECO:0000259" key="11">
    <source>
        <dbReference type="Pfam" id="PF02558"/>
    </source>
</evidence>
<dbReference type="EC" id="1.1.1.169" evidence="3 10"/>
<dbReference type="EMBL" id="SACM01000001">
    <property type="protein sequence ID" value="RVT88925.1"/>
    <property type="molecule type" value="Genomic_DNA"/>
</dbReference>
<dbReference type="PANTHER" id="PTHR43765">
    <property type="entry name" value="2-DEHYDROPANTOATE 2-REDUCTASE-RELATED"/>
    <property type="match status" value="1"/>
</dbReference>
<comment type="similarity">
    <text evidence="2 10">Belongs to the ketopantoate reductase family.</text>
</comment>
<dbReference type="Pfam" id="PF08546">
    <property type="entry name" value="ApbA_C"/>
    <property type="match status" value="1"/>
</dbReference>
<dbReference type="GO" id="GO:0008677">
    <property type="term" value="F:2-dehydropantoate 2-reductase activity"/>
    <property type="evidence" value="ECO:0007669"/>
    <property type="project" value="UniProtKB-EC"/>
</dbReference>
<dbReference type="Pfam" id="PF02558">
    <property type="entry name" value="ApbA"/>
    <property type="match status" value="1"/>
</dbReference>
<comment type="pathway">
    <text evidence="1 10">Cofactor biosynthesis; (R)-pantothenate biosynthesis; (R)-pantoate from 3-methyl-2-oxobutanoate: step 2/2.</text>
</comment>
<keyword evidence="7 10" id="KW-0560">Oxidoreductase</keyword>
<evidence type="ECO:0000256" key="4">
    <source>
        <dbReference type="ARBA" id="ARBA00019465"/>
    </source>
</evidence>
<dbReference type="Proteomes" id="UP000288587">
    <property type="component" value="Unassembled WGS sequence"/>
</dbReference>
<evidence type="ECO:0000256" key="3">
    <source>
        <dbReference type="ARBA" id="ARBA00013014"/>
    </source>
</evidence>
<evidence type="ECO:0000256" key="9">
    <source>
        <dbReference type="ARBA" id="ARBA00048793"/>
    </source>
</evidence>
<dbReference type="GO" id="GO:0005737">
    <property type="term" value="C:cytoplasm"/>
    <property type="evidence" value="ECO:0007669"/>
    <property type="project" value="TreeGrafter"/>
</dbReference>
<dbReference type="GO" id="GO:0050661">
    <property type="term" value="F:NADP binding"/>
    <property type="evidence" value="ECO:0007669"/>
    <property type="project" value="TreeGrafter"/>
</dbReference>
<dbReference type="PANTHER" id="PTHR43765:SF2">
    <property type="entry name" value="2-DEHYDROPANTOATE 2-REDUCTASE"/>
    <property type="match status" value="1"/>
</dbReference>
<reference evidence="13 14" key="1">
    <citation type="submission" date="2019-01" db="EMBL/GenBank/DDBJ databases">
        <authorList>
            <person name="Chen W.-M."/>
        </authorList>
    </citation>
    <scope>NUCLEOTIDE SEQUENCE [LARGE SCALE GENOMIC DNA]</scope>
    <source>
        <strain evidence="13 14">CCP-18</strain>
    </source>
</reference>
<evidence type="ECO:0000256" key="10">
    <source>
        <dbReference type="RuleBase" id="RU362068"/>
    </source>
</evidence>
<evidence type="ECO:0000259" key="12">
    <source>
        <dbReference type="Pfam" id="PF08546"/>
    </source>
</evidence>
<dbReference type="InterPro" id="IPR036291">
    <property type="entry name" value="NAD(P)-bd_dom_sf"/>
</dbReference>
<evidence type="ECO:0000256" key="5">
    <source>
        <dbReference type="ARBA" id="ARBA00022655"/>
    </source>
</evidence>
<dbReference type="GO" id="GO:0015940">
    <property type="term" value="P:pantothenate biosynthetic process"/>
    <property type="evidence" value="ECO:0007669"/>
    <property type="project" value="UniProtKB-UniPathway"/>
</dbReference>
<evidence type="ECO:0000256" key="2">
    <source>
        <dbReference type="ARBA" id="ARBA00007870"/>
    </source>
</evidence>
<keyword evidence="14" id="KW-1185">Reference proteome</keyword>
<sequence length="332" mass="35027">MHAPGPVWVMGAGLIGTYVGGRLAAAGVDVRFIGRASFGERVAQGLRLSDLDGGRWSVPRLNWHTELPPADPAPALVLLCVKSAATASAAAQLQARLPQGGVVLSLQNGVDNAAQAQQAAPGLQVLPGMVPFNVAQPEAQRLHQGTSGTLMAADAPALRPWVPVFGAAGLPLQLRPDMLAVQWAKLLLNLNNPVNALSGRPLRAQLLDRDWRACTAALMEEALQVLQAAGQPVARLTPLPPRLLPALLRAPTPVFRVLAARMLRIDDEARSSMADDLAQGRPPEIDALCGAVVRLGRTVGRPTPRNQAMVEALSASPLPSRSALAWRQHLTG</sequence>
<dbReference type="NCBIfam" id="TIGR00745">
    <property type="entry name" value="apbA_panE"/>
    <property type="match status" value="1"/>
</dbReference>
<feature type="domain" description="Ketopantoate reductase C-terminal" evidence="12">
    <location>
        <begin position="177"/>
        <end position="314"/>
    </location>
</feature>
<dbReference type="SUPFAM" id="SSF51735">
    <property type="entry name" value="NAD(P)-binding Rossmann-fold domains"/>
    <property type="match status" value="1"/>
</dbReference>
<dbReference type="InterPro" id="IPR013328">
    <property type="entry name" value="6PGD_dom2"/>
</dbReference>
<dbReference type="InterPro" id="IPR008927">
    <property type="entry name" value="6-PGluconate_DH-like_C_sf"/>
</dbReference>
<organism evidence="13 14">
    <name type="scientific">Inhella crocodyli</name>
    <dbReference type="NCBI Taxonomy" id="2499851"/>
    <lineage>
        <taxon>Bacteria</taxon>
        <taxon>Pseudomonadati</taxon>
        <taxon>Pseudomonadota</taxon>
        <taxon>Betaproteobacteria</taxon>
        <taxon>Burkholderiales</taxon>
        <taxon>Sphaerotilaceae</taxon>
        <taxon>Inhella</taxon>
    </lineage>
</organism>
<evidence type="ECO:0000313" key="13">
    <source>
        <dbReference type="EMBL" id="RVT88925.1"/>
    </source>
</evidence>
<comment type="catalytic activity">
    <reaction evidence="9 10">
        <text>(R)-pantoate + NADP(+) = 2-dehydropantoate + NADPH + H(+)</text>
        <dbReference type="Rhea" id="RHEA:16233"/>
        <dbReference type="ChEBI" id="CHEBI:11561"/>
        <dbReference type="ChEBI" id="CHEBI:15378"/>
        <dbReference type="ChEBI" id="CHEBI:15980"/>
        <dbReference type="ChEBI" id="CHEBI:57783"/>
        <dbReference type="ChEBI" id="CHEBI:58349"/>
        <dbReference type="EC" id="1.1.1.169"/>
    </reaction>
</comment>
<evidence type="ECO:0000256" key="1">
    <source>
        <dbReference type="ARBA" id="ARBA00004994"/>
    </source>
</evidence>
<evidence type="ECO:0000256" key="6">
    <source>
        <dbReference type="ARBA" id="ARBA00022857"/>
    </source>
</evidence>
<keyword evidence="6 10" id="KW-0521">NADP</keyword>
<dbReference type="UniPathway" id="UPA00028">
    <property type="reaction ID" value="UER00004"/>
</dbReference>
<protein>
    <recommendedName>
        <fullName evidence="4 10">2-dehydropantoate 2-reductase</fullName>
        <ecNumber evidence="3 10">1.1.1.169</ecNumber>
    </recommendedName>
    <alternativeName>
        <fullName evidence="8 10">Ketopantoate reductase</fullName>
    </alternativeName>
</protein>
<evidence type="ECO:0000313" key="14">
    <source>
        <dbReference type="Proteomes" id="UP000288587"/>
    </source>
</evidence>
<dbReference type="Gene3D" id="1.10.1040.10">
    <property type="entry name" value="N-(1-d-carboxylethyl)-l-norvaline Dehydrogenase, domain 2"/>
    <property type="match status" value="1"/>
</dbReference>
<comment type="function">
    <text evidence="10">Catalyzes the NADPH-dependent reduction of ketopantoate into pantoic acid.</text>
</comment>
<dbReference type="OrthoDB" id="8555723at2"/>
<dbReference type="SUPFAM" id="SSF48179">
    <property type="entry name" value="6-phosphogluconate dehydrogenase C-terminal domain-like"/>
    <property type="match status" value="1"/>
</dbReference>
<dbReference type="InterPro" id="IPR003710">
    <property type="entry name" value="ApbA"/>
</dbReference>
<dbReference type="InterPro" id="IPR013332">
    <property type="entry name" value="KPR_N"/>
</dbReference>
<evidence type="ECO:0000256" key="7">
    <source>
        <dbReference type="ARBA" id="ARBA00023002"/>
    </source>
</evidence>
<keyword evidence="5 10" id="KW-0566">Pantothenate biosynthesis</keyword>
<proteinExistence type="inferred from homology"/>
<accession>A0A3S2UIY8</accession>